<organism evidence="1 2">
    <name type="scientific">Denitromonas iodatirespirans</name>
    <dbReference type="NCBI Taxonomy" id="2795389"/>
    <lineage>
        <taxon>Bacteria</taxon>
        <taxon>Pseudomonadati</taxon>
        <taxon>Pseudomonadota</taxon>
        <taxon>Betaproteobacteria</taxon>
        <taxon>Rhodocyclales</taxon>
        <taxon>Zoogloeaceae</taxon>
        <taxon>Denitromonas</taxon>
    </lineage>
</organism>
<evidence type="ECO:0000313" key="2">
    <source>
        <dbReference type="Proteomes" id="UP000694660"/>
    </source>
</evidence>
<name>A0A944DJR7_DENI1</name>
<keyword evidence="2" id="KW-1185">Reference proteome</keyword>
<reference evidence="2" key="1">
    <citation type="journal article" date="2022" name="ISME J.">
        <title>Genetic and phylogenetic analysis of dissimilatory iodate-reducing bacteria identifies potential niches across the world's oceans.</title>
        <authorList>
            <person name="Reyes-Umana V."/>
            <person name="Henning Z."/>
            <person name="Lee K."/>
            <person name="Barnum T.P."/>
            <person name="Coates J.D."/>
        </authorList>
    </citation>
    <scope>NUCLEOTIDE SEQUENCE [LARGE SCALE GENOMIC DNA]</scope>
    <source>
        <strain evidence="2">IR12</strain>
    </source>
</reference>
<dbReference type="EMBL" id="JAEKFT010000074">
    <property type="protein sequence ID" value="MBT0964218.1"/>
    <property type="molecule type" value="Genomic_DNA"/>
</dbReference>
<dbReference type="Proteomes" id="UP000694660">
    <property type="component" value="Unassembled WGS sequence"/>
</dbReference>
<dbReference type="AlphaFoldDB" id="A0A944DJR7"/>
<comment type="caution">
    <text evidence="1">The sequence shown here is derived from an EMBL/GenBank/DDBJ whole genome shotgun (WGS) entry which is preliminary data.</text>
</comment>
<evidence type="ECO:0000313" key="1">
    <source>
        <dbReference type="EMBL" id="MBT0964218.1"/>
    </source>
</evidence>
<sequence length="47" mass="5291">MSSDINKILFIHHSTERLKHRIGEDGGFFAFFAKKVTALPNPSDLTC</sequence>
<gene>
    <name evidence="1" type="ORF">I8J34_23855</name>
</gene>
<accession>A0A944DJR7</accession>
<protein>
    <submittedName>
        <fullName evidence="1">Uncharacterized protein</fullName>
    </submittedName>
</protein>
<proteinExistence type="predicted"/>